<name>A0A383F0W5_9ZZZZ</name>
<dbReference type="InterPro" id="IPR029063">
    <property type="entry name" value="SAM-dependent_MTases_sf"/>
</dbReference>
<protein>
    <recommendedName>
        <fullName evidence="1">Methyltransferase FkbM domain-containing protein</fullName>
    </recommendedName>
</protein>
<dbReference type="PANTHER" id="PTHR34203">
    <property type="entry name" value="METHYLTRANSFERASE, FKBM FAMILY PROTEIN"/>
    <property type="match status" value="1"/>
</dbReference>
<sequence length="153" mass="16975">MYWLREIVMPDDAIYDIGANVGAYSLYAGKKIKGGKGQVYAFEPAFSNFFPLCRNIEVNSLNETIIPYPLAFGDIRHESRFYLRSTATGTALHGLSKAESEGRKFDAKFCQGVSVVSLDSFIKNQGVRFPNHIKIDVDGSELAIIRGMMNVLG</sequence>
<dbReference type="EMBL" id="UINC01230633">
    <property type="protein sequence ID" value="SVE62842.1"/>
    <property type="molecule type" value="Genomic_DNA"/>
</dbReference>
<dbReference type="Pfam" id="PF05050">
    <property type="entry name" value="Methyltransf_21"/>
    <property type="match status" value="1"/>
</dbReference>
<dbReference type="InterPro" id="IPR006342">
    <property type="entry name" value="FkbM_mtfrase"/>
</dbReference>
<dbReference type="NCBIfam" id="TIGR01444">
    <property type="entry name" value="fkbM_fam"/>
    <property type="match status" value="1"/>
</dbReference>
<accession>A0A383F0W5</accession>
<organism evidence="2">
    <name type="scientific">marine metagenome</name>
    <dbReference type="NCBI Taxonomy" id="408172"/>
    <lineage>
        <taxon>unclassified sequences</taxon>
        <taxon>metagenomes</taxon>
        <taxon>ecological metagenomes</taxon>
    </lineage>
</organism>
<feature type="non-terminal residue" evidence="2">
    <location>
        <position position="153"/>
    </location>
</feature>
<reference evidence="2" key="1">
    <citation type="submission" date="2018-05" db="EMBL/GenBank/DDBJ databases">
        <authorList>
            <person name="Lanie J.A."/>
            <person name="Ng W.-L."/>
            <person name="Kazmierczak K.M."/>
            <person name="Andrzejewski T.M."/>
            <person name="Davidsen T.M."/>
            <person name="Wayne K.J."/>
            <person name="Tettelin H."/>
            <person name="Glass J.I."/>
            <person name="Rusch D."/>
            <person name="Podicherti R."/>
            <person name="Tsui H.-C.T."/>
            <person name="Winkler M.E."/>
        </authorList>
    </citation>
    <scope>NUCLEOTIDE SEQUENCE</scope>
</reference>
<proteinExistence type="predicted"/>
<dbReference type="Gene3D" id="3.40.50.150">
    <property type="entry name" value="Vaccinia Virus protein VP39"/>
    <property type="match status" value="1"/>
</dbReference>
<dbReference type="SUPFAM" id="SSF53335">
    <property type="entry name" value="S-adenosyl-L-methionine-dependent methyltransferases"/>
    <property type="match status" value="1"/>
</dbReference>
<dbReference type="AlphaFoldDB" id="A0A383F0W5"/>
<dbReference type="PANTHER" id="PTHR34203:SF15">
    <property type="entry name" value="SLL1173 PROTEIN"/>
    <property type="match status" value="1"/>
</dbReference>
<feature type="domain" description="Methyltransferase FkbM" evidence="1">
    <location>
        <begin position="16"/>
        <end position="150"/>
    </location>
</feature>
<dbReference type="InterPro" id="IPR052514">
    <property type="entry name" value="SAM-dependent_MTase"/>
</dbReference>
<evidence type="ECO:0000313" key="2">
    <source>
        <dbReference type="EMBL" id="SVE62842.1"/>
    </source>
</evidence>
<evidence type="ECO:0000259" key="1">
    <source>
        <dbReference type="Pfam" id="PF05050"/>
    </source>
</evidence>
<gene>
    <name evidence="2" type="ORF">METZ01_LOCUS515696</name>
</gene>